<dbReference type="PANTHER" id="PTHR41324">
    <property type="entry name" value="MEMBRANE PROTEIN-RELATED"/>
    <property type="match status" value="1"/>
</dbReference>
<feature type="transmembrane region" description="Helical" evidence="1">
    <location>
        <begin position="51"/>
        <end position="69"/>
    </location>
</feature>
<feature type="transmembrane region" description="Helical" evidence="1">
    <location>
        <begin position="12"/>
        <end position="39"/>
    </location>
</feature>
<dbReference type="AlphaFoldDB" id="A0A1M5ARF7"/>
<dbReference type="OrthoDB" id="1726902at2"/>
<dbReference type="Pfam" id="PF09991">
    <property type="entry name" value="DUF2232"/>
    <property type="match status" value="1"/>
</dbReference>
<keyword evidence="1" id="KW-0472">Membrane</keyword>
<name>A0A1M5ARF7_9THEO</name>
<organism evidence="2 3">
    <name type="scientific">Caldanaerobius fijiensis DSM 17918</name>
    <dbReference type="NCBI Taxonomy" id="1121256"/>
    <lineage>
        <taxon>Bacteria</taxon>
        <taxon>Bacillati</taxon>
        <taxon>Bacillota</taxon>
        <taxon>Clostridia</taxon>
        <taxon>Thermoanaerobacterales</taxon>
        <taxon>Thermoanaerobacteraceae</taxon>
        <taxon>Caldanaerobius</taxon>
    </lineage>
</organism>
<accession>A0A1M5ARF7</accession>
<feature type="transmembrane region" description="Helical" evidence="1">
    <location>
        <begin position="99"/>
        <end position="120"/>
    </location>
</feature>
<protein>
    <submittedName>
        <fullName evidence="2">Uncharacterized conserved protein YybS, DUF2232 family</fullName>
    </submittedName>
</protein>
<dbReference type="PANTHER" id="PTHR41324:SF1">
    <property type="entry name" value="DUF2232 DOMAIN-CONTAINING PROTEIN"/>
    <property type="match status" value="1"/>
</dbReference>
<dbReference type="EMBL" id="FQVH01000018">
    <property type="protein sequence ID" value="SHF32841.1"/>
    <property type="molecule type" value="Genomic_DNA"/>
</dbReference>
<sequence>MNNKNTQGIVEGAMLSGIAVIIAIASAYIPFLSFLYVVFPVPIAVIGYRHGLKISLLSLIVASVIIAILSGPLSLLGTMGLGSIGIGIGYFQKLRVSPVTTLFGAFFIGLFSILLSLWIASKIAGINVVSQNIDAFRQAMQLNIEIYKKMGIQGQALQDINVLMQNMLAMLKMLMPFIIMASVFIVVFINYLVNNMVLKRLGYKDVATLPPFSTWIMPRSAAIIFSLFVVAGFFIKAEAVGQNVVHVINNFLAIGFVAFFIDGLSLATFYMKKAGMNGFFKTIIFIMLLFYGYFNMLVFVIGLLDAGLDFRHLRMDSRR</sequence>
<dbReference type="STRING" id="1121256.SAMN02746089_01706"/>
<keyword evidence="1" id="KW-0812">Transmembrane</keyword>
<keyword evidence="1" id="KW-1133">Transmembrane helix</keyword>
<gene>
    <name evidence="2" type="ORF">SAMN02746089_01706</name>
</gene>
<evidence type="ECO:0000313" key="2">
    <source>
        <dbReference type="EMBL" id="SHF32841.1"/>
    </source>
</evidence>
<feature type="transmembrane region" description="Helical" evidence="1">
    <location>
        <begin position="283"/>
        <end position="304"/>
    </location>
</feature>
<dbReference type="InterPro" id="IPR018710">
    <property type="entry name" value="DUF2232"/>
</dbReference>
<dbReference type="Proteomes" id="UP000184088">
    <property type="component" value="Unassembled WGS sequence"/>
</dbReference>
<proteinExistence type="predicted"/>
<keyword evidence="3" id="KW-1185">Reference proteome</keyword>
<feature type="transmembrane region" description="Helical" evidence="1">
    <location>
        <begin position="214"/>
        <end position="235"/>
    </location>
</feature>
<reference evidence="2 3" key="1">
    <citation type="submission" date="2016-11" db="EMBL/GenBank/DDBJ databases">
        <authorList>
            <person name="Jaros S."/>
            <person name="Januszkiewicz K."/>
            <person name="Wedrychowicz H."/>
        </authorList>
    </citation>
    <scope>NUCLEOTIDE SEQUENCE [LARGE SCALE GENOMIC DNA]</scope>
    <source>
        <strain evidence="2 3">DSM 17918</strain>
    </source>
</reference>
<evidence type="ECO:0000256" key="1">
    <source>
        <dbReference type="SAM" id="Phobius"/>
    </source>
</evidence>
<dbReference type="RefSeq" id="WP_073344009.1">
    <property type="nucleotide sequence ID" value="NZ_FQVH01000018.1"/>
</dbReference>
<feature type="transmembrane region" description="Helical" evidence="1">
    <location>
        <begin position="247"/>
        <end position="271"/>
    </location>
</feature>
<evidence type="ECO:0000313" key="3">
    <source>
        <dbReference type="Proteomes" id="UP000184088"/>
    </source>
</evidence>
<feature type="transmembrane region" description="Helical" evidence="1">
    <location>
        <begin position="173"/>
        <end position="193"/>
    </location>
</feature>